<protein>
    <submittedName>
        <fullName evidence="2">Uncharacterized protein</fullName>
    </submittedName>
</protein>
<sequence>MVKLSFPSLEPSNFTPPRKAVVFLVVAWLLWLVLALRWVVHDTKEPFNFFCLMVLPLVLNFKQRASNTKRKCSTNLWSTVITLVVTVVLFPVLYQRFWFRDRTRGTIEISQDSLVRYIQVPPSLPTMANSILQETTRFPSIAILQRSDWTSQANLAGSVPGKCFIGWYDERSPDCEELPPGTTPCQCAGSWAKNIVDFQWHNTSYRAQILTSTSSMVSNAPTNQMIVQTFFTYNTAKALADSSHILSPSLFIAVYDPTLTLQQALENGFTRLNLVNANGVAAINLGLSYRDYQYIGKPPAYDYTLSISGIPGTDLRCDVSSPEKNTGHCFLSLFMQFPTFDRLVFTQKVAMSYEELLSVAGSWFAVSQLLGWILSGLALHAS</sequence>
<proteinExistence type="predicted"/>
<name>A0AAN6YE98_9PEZI</name>
<accession>A0AAN6YE98</accession>
<dbReference type="EMBL" id="MU858057">
    <property type="protein sequence ID" value="KAK4217729.1"/>
    <property type="molecule type" value="Genomic_DNA"/>
</dbReference>
<keyword evidence="1" id="KW-0472">Membrane</keyword>
<reference evidence="2" key="1">
    <citation type="journal article" date="2023" name="Mol. Phylogenet. Evol.">
        <title>Genome-scale phylogeny and comparative genomics of the fungal order Sordariales.</title>
        <authorList>
            <person name="Hensen N."/>
            <person name="Bonometti L."/>
            <person name="Westerberg I."/>
            <person name="Brannstrom I.O."/>
            <person name="Guillou S."/>
            <person name="Cros-Aarteil S."/>
            <person name="Calhoun S."/>
            <person name="Haridas S."/>
            <person name="Kuo A."/>
            <person name="Mondo S."/>
            <person name="Pangilinan J."/>
            <person name="Riley R."/>
            <person name="LaButti K."/>
            <person name="Andreopoulos B."/>
            <person name="Lipzen A."/>
            <person name="Chen C."/>
            <person name="Yan M."/>
            <person name="Daum C."/>
            <person name="Ng V."/>
            <person name="Clum A."/>
            <person name="Steindorff A."/>
            <person name="Ohm R.A."/>
            <person name="Martin F."/>
            <person name="Silar P."/>
            <person name="Natvig D.O."/>
            <person name="Lalanne C."/>
            <person name="Gautier V."/>
            <person name="Ament-Velasquez S.L."/>
            <person name="Kruys A."/>
            <person name="Hutchinson M.I."/>
            <person name="Powell A.J."/>
            <person name="Barry K."/>
            <person name="Miller A.N."/>
            <person name="Grigoriev I.V."/>
            <person name="Debuchy R."/>
            <person name="Gladieux P."/>
            <person name="Hiltunen Thoren M."/>
            <person name="Johannesson H."/>
        </authorList>
    </citation>
    <scope>NUCLEOTIDE SEQUENCE</scope>
    <source>
        <strain evidence="2">PSN293</strain>
    </source>
</reference>
<evidence type="ECO:0000256" key="1">
    <source>
        <dbReference type="SAM" id="Phobius"/>
    </source>
</evidence>
<feature type="transmembrane region" description="Helical" evidence="1">
    <location>
        <begin position="75"/>
        <end position="94"/>
    </location>
</feature>
<gene>
    <name evidence="2" type="ORF">QBC37DRAFT_437796</name>
</gene>
<evidence type="ECO:0000313" key="2">
    <source>
        <dbReference type="EMBL" id="KAK4217729.1"/>
    </source>
</evidence>
<feature type="transmembrane region" description="Helical" evidence="1">
    <location>
        <begin position="20"/>
        <end position="40"/>
    </location>
</feature>
<keyword evidence="1" id="KW-1133">Transmembrane helix</keyword>
<comment type="caution">
    <text evidence="2">The sequence shown here is derived from an EMBL/GenBank/DDBJ whole genome shotgun (WGS) entry which is preliminary data.</text>
</comment>
<reference evidence="2" key="2">
    <citation type="submission" date="2023-05" db="EMBL/GenBank/DDBJ databases">
        <authorList>
            <consortium name="Lawrence Berkeley National Laboratory"/>
            <person name="Steindorff A."/>
            <person name="Hensen N."/>
            <person name="Bonometti L."/>
            <person name="Westerberg I."/>
            <person name="Brannstrom I.O."/>
            <person name="Guillou S."/>
            <person name="Cros-Aarteil S."/>
            <person name="Calhoun S."/>
            <person name="Haridas S."/>
            <person name="Kuo A."/>
            <person name="Mondo S."/>
            <person name="Pangilinan J."/>
            <person name="Riley R."/>
            <person name="Labutti K."/>
            <person name="Andreopoulos B."/>
            <person name="Lipzen A."/>
            <person name="Chen C."/>
            <person name="Yanf M."/>
            <person name="Daum C."/>
            <person name="Ng V."/>
            <person name="Clum A."/>
            <person name="Ohm R."/>
            <person name="Martin F."/>
            <person name="Silar P."/>
            <person name="Natvig D."/>
            <person name="Lalanne C."/>
            <person name="Gautier V."/>
            <person name="Ament-Velasquez S.L."/>
            <person name="Kruys A."/>
            <person name="Hutchinson M.I."/>
            <person name="Powell A.J."/>
            <person name="Barry K."/>
            <person name="Miller A.N."/>
            <person name="Grigoriev I.V."/>
            <person name="Debuchy R."/>
            <person name="Gladieux P."/>
            <person name="Thoren M.H."/>
            <person name="Johannesson H."/>
        </authorList>
    </citation>
    <scope>NUCLEOTIDE SEQUENCE</scope>
    <source>
        <strain evidence="2">PSN293</strain>
    </source>
</reference>
<evidence type="ECO:0000313" key="3">
    <source>
        <dbReference type="Proteomes" id="UP001301769"/>
    </source>
</evidence>
<dbReference type="Proteomes" id="UP001301769">
    <property type="component" value="Unassembled WGS sequence"/>
</dbReference>
<keyword evidence="1" id="KW-0812">Transmembrane</keyword>
<organism evidence="2 3">
    <name type="scientific">Rhypophila decipiens</name>
    <dbReference type="NCBI Taxonomy" id="261697"/>
    <lineage>
        <taxon>Eukaryota</taxon>
        <taxon>Fungi</taxon>
        <taxon>Dikarya</taxon>
        <taxon>Ascomycota</taxon>
        <taxon>Pezizomycotina</taxon>
        <taxon>Sordariomycetes</taxon>
        <taxon>Sordariomycetidae</taxon>
        <taxon>Sordariales</taxon>
        <taxon>Naviculisporaceae</taxon>
        <taxon>Rhypophila</taxon>
    </lineage>
</organism>
<dbReference type="AlphaFoldDB" id="A0AAN6YE98"/>
<keyword evidence="3" id="KW-1185">Reference proteome</keyword>